<evidence type="ECO:0000313" key="2">
    <source>
        <dbReference type="Proteomes" id="UP001056120"/>
    </source>
</evidence>
<reference evidence="1 2" key="2">
    <citation type="journal article" date="2022" name="Mol. Ecol. Resour.">
        <title>The genomes of chicory, endive, great burdock and yacon provide insights into Asteraceae paleo-polyploidization history and plant inulin production.</title>
        <authorList>
            <person name="Fan W."/>
            <person name="Wang S."/>
            <person name="Wang H."/>
            <person name="Wang A."/>
            <person name="Jiang F."/>
            <person name="Liu H."/>
            <person name="Zhao H."/>
            <person name="Xu D."/>
            <person name="Zhang Y."/>
        </authorList>
    </citation>
    <scope>NUCLEOTIDE SEQUENCE [LARGE SCALE GENOMIC DNA]</scope>
    <source>
        <strain evidence="2">cv. Yunnan</strain>
        <tissue evidence="1">Leaves</tissue>
    </source>
</reference>
<keyword evidence="2" id="KW-1185">Reference proteome</keyword>
<organism evidence="1 2">
    <name type="scientific">Smallanthus sonchifolius</name>
    <dbReference type="NCBI Taxonomy" id="185202"/>
    <lineage>
        <taxon>Eukaryota</taxon>
        <taxon>Viridiplantae</taxon>
        <taxon>Streptophyta</taxon>
        <taxon>Embryophyta</taxon>
        <taxon>Tracheophyta</taxon>
        <taxon>Spermatophyta</taxon>
        <taxon>Magnoliopsida</taxon>
        <taxon>eudicotyledons</taxon>
        <taxon>Gunneridae</taxon>
        <taxon>Pentapetalae</taxon>
        <taxon>asterids</taxon>
        <taxon>campanulids</taxon>
        <taxon>Asterales</taxon>
        <taxon>Asteraceae</taxon>
        <taxon>Asteroideae</taxon>
        <taxon>Heliantheae alliance</taxon>
        <taxon>Millerieae</taxon>
        <taxon>Smallanthus</taxon>
    </lineage>
</organism>
<protein>
    <submittedName>
        <fullName evidence="1">Uncharacterized protein</fullName>
    </submittedName>
</protein>
<dbReference type="Proteomes" id="UP001056120">
    <property type="component" value="Linkage Group LG08"/>
</dbReference>
<dbReference type="EMBL" id="CM042025">
    <property type="protein sequence ID" value="KAI3806759.1"/>
    <property type="molecule type" value="Genomic_DNA"/>
</dbReference>
<proteinExistence type="predicted"/>
<name>A0ACB9IFG7_9ASTR</name>
<reference evidence="2" key="1">
    <citation type="journal article" date="2022" name="Mol. Ecol. Resour.">
        <title>The genomes of chicory, endive, great burdock and yacon provide insights into Asteraceae palaeo-polyploidization history and plant inulin production.</title>
        <authorList>
            <person name="Fan W."/>
            <person name="Wang S."/>
            <person name="Wang H."/>
            <person name="Wang A."/>
            <person name="Jiang F."/>
            <person name="Liu H."/>
            <person name="Zhao H."/>
            <person name="Xu D."/>
            <person name="Zhang Y."/>
        </authorList>
    </citation>
    <scope>NUCLEOTIDE SEQUENCE [LARGE SCALE GENOMIC DNA]</scope>
    <source>
        <strain evidence="2">cv. Yunnan</strain>
    </source>
</reference>
<accession>A0ACB9IFG7</accession>
<comment type="caution">
    <text evidence="1">The sequence shown here is derived from an EMBL/GenBank/DDBJ whole genome shotgun (WGS) entry which is preliminary data.</text>
</comment>
<evidence type="ECO:0000313" key="1">
    <source>
        <dbReference type="EMBL" id="KAI3806759.1"/>
    </source>
</evidence>
<gene>
    <name evidence="1" type="ORF">L1987_22673</name>
</gene>
<sequence>MGTSHASILGEATINLADYADALNPFVISLPLHGSDQGTILHVTVQLLTAKTGFREFEQQFDKGLQSNNNYTREVEPSIATSSSSELQISDVHENKIIELEKMKNERSILTMMSSGSSFQDLQRELMQLHKANEELGGMYPRFKDFTGDGNTLRRVLALEIELAGALLVKKKSIIQFQSSFLKQHSDEEAVFRSFRDINELIKDTLEIKSKVLE</sequence>